<dbReference type="InterPro" id="IPR042098">
    <property type="entry name" value="TauD-like_sf"/>
</dbReference>
<accession>A0A075G974</accession>
<sequence length="314" mass="37120">MMNETLDKIITDERLAWDKTLSDKKEQFVVHFDSEIIQELTERRNELDSINKNDLPLFKKKILDFRNERLLDGVGLFVIDGICMESFSVKEKISIYTLAAKILGELIIQNIQQEKIVEVKDVGKSMKTGGRYHETKEGGSHHTDSPQWKNVPDYIGLFCVHNAKKGGTNLFLSAYTIHNRILQERKDLLDIFYEKFHFDKRGEFKDGESPTVFEPIFELKAEKLYFRYLRNYIDAGHDIQNQPLFQPQKDALTYLDNLMRVEDIAMKYDLKPGDMVFSDNHWIVHGRMLFEDYDDENLKRFMLRTWIKDKTYRN</sequence>
<dbReference type="GO" id="GO:0051213">
    <property type="term" value="F:dioxygenase activity"/>
    <property type="evidence" value="ECO:0007669"/>
    <property type="project" value="UniProtKB-KW"/>
</dbReference>
<proteinExistence type="predicted"/>
<dbReference type="AlphaFoldDB" id="A0A075G974"/>
<dbReference type="EMBL" id="KF900531">
    <property type="protein sequence ID" value="AIE98287.1"/>
    <property type="molecule type" value="Genomic_DNA"/>
</dbReference>
<organism evidence="4">
    <name type="scientific">uncultured marine thaumarchaeote KM3_04_H11</name>
    <dbReference type="NCBI Taxonomy" id="1455968"/>
    <lineage>
        <taxon>Archaea</taxon>
        <taxon>Nitrososphaerota</taxon>
        <taxon>environmental samples</taxon>
    </lineage>
</organism>
<feature type="domain" description="TauD/TfdA-like" evidence="3">
    <location>
        <begin position="69"/>
        <end position="306"/>
    </location>
</feature>
<reference evidence="4" key="1">
    <citation type="journal article" date="2014" name="Genome Biol. Evol.">
        <title>Pangenome evidence for extensive interdomain horizontal transfer affecting lineage core and shell genes in uncultured planktonic thaumarchaeota and euryarchaeota.</title>
        <authorList>
            <person name="Deschamps P."/>
            <person name="Zivanovic Y."/>
            <person name="Moreira D."/>
            <person name="Rodriguez-Valera F."/>
            <person name="Lopez-Garcia P."/>
        </authorList>
    </citation>
    <scope>NUCLEOTIDE SEQUENCE</scope>
</reference>
<keyword evidence="4" id="KW-0223">Dioxygenase</keyword>
<evidence type="ECO:0000313" key="4">
    <source>
        <dbReference type="EMBL" id="AIE98287.1"/>
    </source>
</evidence>
<evidence type="ECO:0000256" key="1">
    <source>
        <dbReference type="ARBA" id="ARBA00023002"/>
    </source>
</evidence>
<dbReference type="GO" id="GO:0017000">
    <property type="term" value="P:antibiotic biosynthetic process"/>
    <property type="evidence" value="ECO:0007669"/>
    <property type="project" value="UniProtKB-KW"/>
</dbReference>
<dbReference type="PANTHER" id="PTHR10696">
    <property type="entry name" value="GAMMA-BUTYROBETAINE HYDROXYLASE-RELATED"/>
    <property type="match status" value="1"/>
</dbReference>
<keyword evidence="2" id="KW-0045">Antibiotic biosynthesis</keyword>
<dbReference type="PANTHER" id="PTHR10696:SF56">
    <property type="entry name" value="TAUD_TFDA-LIKE DOMAIN-CONTAINING PROTEIN"/>
    <property type="match status" value="1"/>
</dbReference>
<evidence type="ECO:0000256" key="2">
    <source>
        <dbReference type="ARBA" id="ARBA00023194"/>
    </source>
</evidence>
<dbReference type="SUPFAM" id="SSF51197">
    <property type="entry name" value="Clavaminate synthase-like"/>
    <property type="match status" value="1"/>
</dbReference>
<dbReference type="Gene3D" id="3.60.130.10">
    <property type="entry name" value="Clavaminate synthase-like"/>
    <property type="match status" value="1"/>
</dbReference>
<dbReference type="InterPro" id="IPR050411">
    <property type="entry name" value="AlphaKG_dependent_hydroxylases"/>
</dbReference>
<evidence type="ECO:0000259" key="3">
    <source>
        <dbReference type="Pfam" id="PF02668"/>
    </source>
</evidence>
<keyword evidence="1" id="KW-0560">Oxidoreductase</keyword>
<dbReference type="InterPro" id="IPR003819">
    <property type="entry name" value="TauD/TfdA-like"/>
</dbReference>
<name>A0A075G974_9ARCH</name>
<dbReference type="Pfam" id="PF02668">
    <property type="entry name" value="TauD"/>
    <property type="match status" value="1"/>
</dbReference>
<protein>
    <submittedName>
        <fullName evidence="4">Putative taurine catabolism dioxygenase</fullName>
    </submittedName>
</protein>